<evidence type="ECO:0000256" key="1">
    <source>
        <dbReference type="SAM" id="MobiDB-lite"/>
    </source>
</evidence>
<feature type="compositionally biased region" description="Basic and acidic residues" evidence="1">
    <location>
        <begin position="477"/>
        <end position="495"/>
    </location>
</feature>
<name>A0A1M2V2J1_TRAPU</name>
<gene>
    <name evidence="2" type="ORF">TRAPUB_7854</name>
</gene>
<organism evidence="2 3">
    <name type="scientific">Trametes pubescens</name>
    <name type="common">White-rot fungus</name>
    <dbReference type="NCBI Taxonomy" id="154538"/>
    <lineage>
        <taxon>Eukaryota</taxon>
        <taxon>Fungi</taxon>
        <taxon>Dikarya</taxon>
        <taxon>Basidiomycota</taxon>
        <taxon>Agaricomycotina</taxon>
        <taxon>Agaricomycetes</taxon>
        <taxon>Polyporales</taxon>
        <taxon>Polyporaceae</taxon>
        <taxon>Trametes</taxon>
    </lineage>
</organism>
<feature type="compositionally biased region" description="Pro residues" evidence="1">
    <location>
        <begin position="10"/>
        <end position="23"/>
    </location>
</feature>
<feature type="compositionally biased region" description="Polar residues" evidence="1">
    <location>
        <begin position="457"/>
        <end position="467"/>
    </location>
</feature>
<protein>
    <submittedName>
        <fullName evidence="2">Uncharacterized protein</fullName>
    </submittedName>
</protein>
<accession>A0A1M2V2J1</accession>
<sequence length="949" mass="105767">MDTPEGDASPHPPFPPLTQPPRAQPHRAIDVRAKTQVPGEKKKGARAMKLAGRGGSLTQWGQKPTRNEDGTPQQSDAHNDSADSQDECEATPTPAGKKKGEQLVGDGMSSDNHPAVETDIDDPYGVRNTSQTQDPVYATGGDEWDGFFNTESDAEAQRYTEAKGAHPADSDPFSIPDQLAREKVRGNKRQRVDDSPSYQDKQERVALPAPAQPDPSEGGCEVPDGALANGEQQTNDQLQREQTNGEVLPPYVPPPNEQRQPQLHQFVQRPAQEPYTQYTNQPMVHAPQPPPHPTTNQLHAAQTAHQHQAQMLNVHLAQPQLFPQTYVGQAQEGARALALLRAAARRYRCEAVTRLAKEWCITPAYADELIGAPYAGGILGALTAAPNEVFAGGHAGAAAYHTPSTTGSMGRGVHTMPVPAEPWMTQEANQWSMRVAAGQANTALNDPPRYLQMGPNRGNSDGGSSYQGPGRGSMSGDRTRDPRQRPPATRTERVQSPDYEWMDDGPRPQQMEVDGPQYQTSNLGEDERSDEDEGPQERGYGDDEVMRDHDYASDGQDAQEPEPERTARTEAQYSRALRELGAMTRPAGGFPEVHVQSVSERVRHISERDLADWRRRSPEEERCLIFVFGEGGLDQEAATKLSNRMEYVFEVFLGHRRFRLDPPTIYERGRIPRHDPALAWRLSNIEPLAKRVLVHQFGVSTTHISFHVYGEEYKVPLLLTGLDGFTQKSGVERDIRDAFRDERIVETIENLIRGKKRQSAVKIRNTAMSTIAGLRVETRHAVKDNEESPFTAYVYINIPGADPTLWEEWKNDMASLLEVFGTGGRISLHRADRCRGCHAMDHELTYCPYRLEPLKKWNARALERSAPATQGRGNAYPTKQQYQTNDRWTGSENKKGQDDRRRGHGDNRNDQIAGPSHGGGYNNDERGYEESRGRGYRQSTNRSRTFNRP</sequence>
<dbReference type="EMBL" id="MNAD01001723">
    <property type="protein sequence ID" value="OJT01798.1"/>
    <property type="molecule type" value="Genomic_DNA"/>
</dbReference>
<feature type="compositionally biased region" description="Polar residues" evidence="1">
    <location>
        <begin position="938"/>
        <end position="949"/>
    </location>
</feature>
<feature type="compositionally biased region" description="Basic and acidic residues" evidence="1">
    <location>
        <begin position="892"/>
        <end position="909"/>
    </location>
</feature>
<keyword evidence="3" id="KW-1185">Reference proteome</keyword>
<feature type="compositionally biased region" description="Basic and acidic residues" evidence="1">
    <location>
        <begin position="923"/>
        <end position="933"/>
    </location>
</feature>
<dbReference type="STRING" id="154538.A0A1M2V2J1"/>
<feature type="region of interest" description="Disordered" evidence="1">
    <location>
        <begin position="444"/>
        <end position="570"/>
    </location>
</feature>
<dbReference type="AlphaFoldDB" id="A0A1M2V2J1"/>
<evidence type="ECO:0000313" key="3">
    <source>
        <dbReference type="Proteomes" id="UP000184267"/>
    </source>
</evidence>
<dbReference type="Proteomes" id="UP000184267">
    <property type="component" value="Unassembled WGS sequence"/>
</dbReference>
<feature type="compositionally biased region" description="Basic and acidic residues" evidence="1">
    <location>
        <begin position="179"/>
        <end position="204"/>
    </location>
</feature>
<dbReference type="OMA" id="FHNDELA"/>
<feature type="compositionally biased region" description="Polar residues" evidence="1">
    <location>
        <begin position="56"/>
        <end position="76"/>
    </location>
</feature>
<proteinExistence type="predicted"/>
<feature type="region of interest" description="Disordered" evidence="1">
    <location>
        <begin position="865"/>
        <end position="949"/>
    </location>
</feature>
<feature type="compositionally biased region" description="Basic and acidic residues" evidence="1">
    <location>
        <begin position="155"/>
        <end position="169"/>
    </location>
</feature>
<comment type="caution">
    <text evidence="2">The sequence shown here is derived from an EMBL/GenBank/DDBJ whole genome shotgun (WGS) entry which is preliminary data.</text>
</comment>
<evidence type="ECO:0000313" key="2">
    <source>
        <dbReference type="EMBL" id="OJT01798.1"/>
    </source>
</evidence>
<feature type="compositionally biased region" description="Basic and acidic residues" evidence="1">
    <location>
        <begin position="535"/>
        <end position="552"/>
    </location>
</feature>
<feature type="region of interest" description="Disordered" evidence="1">
    <location>
        <begin position="1"/>
        <end position="261"/>
    </location>
</feature>
<feature type="compositionally biased region" description="Polar residues" evidence="1">
    <location>
        <begin position="867"/>
        <end position="891"/>
    </location>
</feature>
<reference evidence="2 3" key="1">
    <citation type="submission" date="2016-10" db="EMBL/GenBank/DDBJ databases">
        <title>Genome sequence of the basidiomycete white-rot fungus Trametes pubescens.</title>
        <authorList>
            <person name="Makela M.R."/>
            <person name="Granchi Z."/>
            <person name="Peng M."/>
            <person name="De Vries R.P."/>
            <person name="Grigoriev I."/>
            <person name="Riley R."/>
            <person name="Hilden K."/>
        </authorList>
    </citation>
    <scope>NUCLEOTIDE SEQUENCE [LARGE SCALE GENOMIC DNA]</scope>
    <source>
        <strain evidence="2 3">FBCC735</strain>
    </source>
</reference>
<dbReference type="OrthoDB" id="10691187at2759"/>
<feature type="compositionally biased region" description="Polar residues" evidence="1">
    <location>
        <begin position="230"/>
        <end position="245"/>
    </location>
</feature>